<gene>
    <name evidence="1" type="ORF">OBRU01_25468</name>
</gene>
<evidence type="ECO:0000313" key="1">
    <source>
        <dbReference type="EMBL" id="KOB58174.1"/>
    </source>
</evidence>
<dbReference type="Proteomes" id="UP000037510">
    <property type="component" value="Unassembled WGS sequence"/>
</dbReference>
<evidence type="ECO:0008006" key="3">
    <source>
        <dbReference type="Google" id="ProtNLM"/>
    </source>
</evidence>
<dbReference type="AlphaFoldDB" id="A0A0L7K5K9"/>
<comment type="caution">
    <text evidence="1">The sequence shown here is derived from an EMBL/GenBank/DDBJ whole genome shotgun (WGS) entry which is preliminary data.</text>
</comment>
<organism evidence="1 2">
    <name type="scientific">Operophtera brumata</name>
    <name type="common">Winter moth</name>
    <name type="synonym">Phalaena brumata</name>
    <dbReference type="NCBI Taxonomy" id="104452"/>
    <lineage>
        <taxon>Eukaryota</taxon>
        <taxon>Metazoa</taxon>
        <taxon>Ecdysozoa</taxon>
        <taxon>Arthropoda</taxon>
        <taxon>Hexapoda</taxon>
        <taxon>Insecta</taxon>
        <taxon>Pterygota</taxon>
        <taxon>Neoptera</taxon>
        <taxon>Endopterygota</taxon>
        <taxon>Lepidoptera</taxon>
        <taxon>Glossata</taxon>
        <taxon>Ditrysia</taxon>
        <taxon>Geometroidea</taxon>
        <taxon>Geometridae</taxon>
        <taxon>Larentiinae</taxon>
        <taxon>Operophtera</taxon>
    </lineage>
</organism>
<proteinExistence type="predicted"/>
<dbReference type="EMBL" id="JTDY01010538">
    <property type="protein sequence ID" value="KOB58174.1"/>
    <property type="molecule type" value="Genomic_DNA"/>
</dbReference>
<keyword evidence="2" id="KW-1185">Reference proteome</keyword>
<name>A0A0L7K5K9_OPEBR</name>
<accession>A0A0L7K5K9</accession>
<sequence length="97" mass="11634">MEVEEAIGVYLLLRIKKRKKKRQYWVHPILRDRLTHGQFQALYPKLRSFEPKFFNYLRMSINSFDELLGIISEQIATNDTHMRSIVSPEEKLVITLR</sequence>
<evidence type="ECO:0000313" key="2">
    <source>
        <dbReference type="Proteomes" id="UP000037510"/>
    </source>
</evidence>
<reference evidence="1 2" key="1">
    <citation type="journal article" date="2015" name="Genome Biol. Evol.">
        <title>The genome of winter moth (Operophtera brumata) provides a genomic perspective on sexual dimorphism and phenology.</title>
        <authorList>
            <person name="Derks M.F."/>
            <person name="Smit S."/>
            <person name="Salis L."/>
            <person name="Schijlen E."/>
            <person name="Bossers A."/>
            <person name="Mateman C."/>
            <person name="Pijl A.S."/>
            <person name="de Ridder D."/>
            <person name="Groenen M.A."/>
            <person name="Visser M.E."/>
            <person name="Megens H.J."/>
        </authorList>
    </citation>
    <scope>NUCLEOTIDE SEQUENCE [LARGE SCALE GENOMIC DNA]</scope>
    <source>
        <strain evidence="1">WM2013NL</strain>
        <tissue evidence="1">Head and thorax</tissue>
    </source>
</reference>
<protein>
    <recommendedName>
        <fullName evidence="3">Protein ALP1-like</fullName>
    </recommendedName>
</protein>